<dbReference type="InterPro" id="IPR052594">
    <property type="entry name" value="J_domain-containing_protein"/>
</dbReference>
<name>A0A9D4SEW4_DERFA</name>
<dbReference type="PANTHER" id="PTHR44144">
    <property type="entry name" value="DNAJ HOMOLOG SUBFAMILY C MEMBER 9"/>
    <property type="match status" value="1"/>
</dbReference>
<feature type="domain" description="J" evidence="2">
    <location>
        <begin position="15"/>
        <end position="83"/>
    </location>
</feature>
<dbReference type="CDD" id="cd06257">
    <property type="entry name" value="DnaJ"/>
    <property type="match status" value="1"/>
</dbReference>
<dbReference type="InterPro" id="IPR001849">
    <property type="entry name" value="PH_domain"/>
</dbReference>
<dbReference type="InterPro" id="IPR036869">
    <property type="entry name" value="J_dom_sf"/>
</dbReference>
<dbReference type="SUPFAM" id="SSF46565">
    <property type="entry name" value="Chaperone J-domain"/>
    <property type="match status" value="1"/>
</dbReference>
<dbReference type="PROSITE" id="PS50003">
    <property type="entry name" value="PH_DOMAIN"/>
    <property type="match status" value="1"/>
</dbReference>
<dbReference type="InterPro" id="IPR056453">
    <property type="entry name" value="HTH_DNAJC9"/>
</dbReference>
<dbReference type="Proteomes" id="UP000828236">
    <property type="component" value="Unassembled WGS sequence"/>
</dbReference>
<proteinExistence type="predicted"/>
<dbReference type="Gene3D" id="1.10.287.110">
    <property type="entry name" value="DnaJ domain"/>
    <property type="match status" value="1"/>
</dbReference>
<dbReference type="EMBL" id="SDOV01000007">
    <property type="protein sequence ID" value="KAH7638485.1"/>
    <property type="molecule type" value="Genomic_DNA"/>
</dbReference>
<evidence type="ECO:0000259" key="1">
    <source>
        <dbReference type="PROSITE" id="PS50003"/>
    </source>
</evidence>
<dbReference type="SMART" id="SM00271">
    <property type="entry name" value="DnaJ"/>
    <property type="match status" value="1"/>
</dbReference>
<dbReference type="GO" id="GO:0031072">
    <property type="term" value="F:heat shock protein binding"/>
    <property type="evidence" value="ECO:0007669"/>
    <property type="project" value="TreeGrafter"/>
</dbReference>
<gene>
    <name evidence="3" type="ORF">HUG17_2518</name>
</gene>
<dbReference type="AlphaFoldDB" id="A0A9D4SEW4"/>
<reference evidence="3" key="2">
    <citation type="journal article" date="2021" name="World Allergy Organ. J.">
        <title>Chromosome-level assembly of Dermatophagoides farinae genome and transcriptome reveals two novel allergens Der f 37 and Der f 39.</title>
        <authorList>
            <person name="Chen J."/>
            <person name="Cai Z."/>
            <person name="Fan D."/>
            <person name="Hu J."/>
            <person name="Hou Y."/>
            <person name="He Y."/>
            <person name="Zhang Z."/>
            <person name="Zhao Z."/>
            <person name="Gao P."/>
            <person name="Hu W."/>
            <person name="Sun J."/>
            <person name="Li J."/>
            <person name="Ji K."/>
        </authorList>
    </citation>
    <scope>NUCLEOTIDE SEQUENCE</scope>
    <source>
        <strain evidence="3">JKM2019</strain>
    </source>
</reference>
<accession>A0A9D4SEW4</accession>
<evidence type="ECO:0000313" key="3">
    <source>
        <dbReference type="EMBL" id="KAH7638485.1"/>
    </source>
</evidence>
<reference evidence="3" key="1">
    <citation type="submission" date="2020-06" db="EMBL/GenBank/DDBJ databases">
        <authorList>
            <person name="Ji K."/>
            <person name="Li J."/>
        </authorList>
    </citation>
    <scope>NUCLEOTIDE SEQUENCE</scope>
    <source>
        <strain evidence="3">JKM2019</strain>
        <tissue evidence="3">Whole body</tissue>
    </source>
</reference>
<dbReference type="Pfam" id="PF23302">
    <property type="entry name" value="HTH_DNAJC9"/>
    <property type="match status" value="1"/>
</dbReference>
<dbReference type="SMART" id="SM00233">
    <property type="entry name" value="PH"/>
    <property type="match status" value="1"/>
</dbReference>
<feature type="domain" description="PH" evidence="1">
    <location>
        <begin position="261"/>
        <end position="368"/>
    </location>
</feature>
<dbReference type="SUPFAM" id="SSF50729">
    <property type="entry name" value="PH domain-like"/>
    <property type="match status" value="1"/>
</dbReference>
<dbReference type="Gene3D" id="2.30.29.30">
    <property type="entry name" value="Pleckstrin-homology domain (PH domain)/Phosphotyrosine-binding domain (PTB)"/>
    <property type="match status" value="1"/>
</dbReference>
<dbReference type="InterPro" id="IPR001623">
    <property type="entry name" value="DnaJ_domain"/>
</dbReference>
<evidence type="ECO:0000259" key="2">
    <source>
        <dbReference type="PROSITE" id="PS50076"/>
    </source>
</evidence>
<organism evidence="3">
    <name type="scientific">Dermatophagoides farinae</name>
    <name type="common">American house dust mite</name>
    <dbReference type="NCBI Taxonomy" id="6954"/>
    <lineage>
        <taxon>Eukaryota</taxon>
        <taxon>Metazoa</taxon>
        <taxon>Ecdysozoa</taxon>
        <taxon>Arthropoda</taxon>
        <taxon>Chelicerata</taxon>
        <taxon>Arachnida</taxon>
        <taxon>Acari</taxon>
        <taxon>Acariformes</taxon>
        <taxon>Sarcoptiformes</taxon>
        <taxon>Astigmata</taxon>
        <taxon>Psoroptidia</taxon>
        <taxon>Analgoidea</taxon>
        <taxon>Pyroglyphidae</taxon>
        <taxon>Dermatophagoidinae</taxon>
        <taxon>Dermatophagoides</taxon>
    </lineage>
</organism>
<dbReference type="Pfam" id="PF00226">
    <property type="entry name" value="DnaJ"/>
    <property type="match status" value="1"/>
</dbReference>
<dbReference type="GO" id="GO:0005634">
    <property type="term" value="C:nucleus"/>
    <property type="evidence" value="ECO:0007669"/>
    <property type="project" value="TreeGrafter"/>
</dbReference>
<protein>
    <submittedName>
        <fullName evidence="3">Dnaj-like protein subfamily c member 9-like protein</fullName>
    </submittedName>
</protein>
<dbReference type="PROSITE" id="PS50076">
    <property type="entry name" value="DNAJ_2"/>
    <property type="match status" value="1"/>
</dbReference>
<comment type="caution">
    <text evidence="3">The sequence shown here is derived from an EMBL/GenBank/DDBJ whole genome shotgun (WGS) entry which is preliminary data.</text>
</comment>
<dbReference type="GO" id="GO:0005737">
    <property type="term" value="C:cytoplasm"/>
    <property type="evidence" value="ECO:0007669"/>
    <property type="project" value="TreeGrafter"/>
</dbReference>
<dbReference type="PRINTS" id="PR00625">
    <property type="entry name" value="JDOMAIN"/>
</dbReference>
<dbReference type="InterPro" id="IPR011993">
    <property type="entry name" value="PH-like_dom_sf"/>
</dbReference>
<dbReference type="PANTHER" id="PTHR44144:SF1">
    <property type="entry name" value="DNAJ HOMOLOG SUBFAMILY C MEMBER 9"/>
    <property type="match status" value="1"/>
</dbReference>
<sequence length="400" mass="47389">MDFLQECQEYFGTKNLYEILEISKTANENEIKSAYRKKSLKVHPDRVQAASQKESAKRAFQILTKVHCVLSNDEYRKVYDESGMIITDENSFTDLSTFDEFMNYWRTLFPRIDAKKLDDFEQNYVGSSEEEKDLKNLYVKFEGDLNMIYEYFYFYDEDRVTGMLNKLIDMNEIPAFDSFVNEPKSKKNKRIKRIQKESLSAKKESEKQQNNDGDSDLIMAIQKRNTSKENGFNSLIKNLEAKYATSGSKNKEILLEISNGQSIKEGVMFYKFNESGYKQRWFRLCSNILFVYHTDMNPTNHHHHHGQNRMMKPSFAFLMENFHIHIDSNMPNKFSFYFLAEPDVNYCFFCLNSRQTNEWLELLKQLSYRKQRVYLNQLRLQLKTITGIDPLESTPWSNKS</sequence>